<dbReference type="STRING" id="1123282.SAMN02745823_03090"/>
<dbReference type="RefSeq" id="WP_159435438.1">
    <property type="nucleotide sequence ID" value="NZ_FQXV01000012.1"/>
</dbReference>
<dbReference type="AlphaFoldDB" id="A0A1M5Z1L2"/>
<sequence length="49" mass="5597">MVDYEKIYRALFNGIAEALVSIEQQEYVQARDSLVKAQMDAEDIFAEKG</sequence>
<keyword evidence="2" id="KW-1185">Reference proteome</keyword>
<dbReference type="OrthoDB" id="2088142at2"/>
<dbReference type="Proteomes" id="UP000183995">
    <property type="component" value="Unassembled WGS sequence"/>
</dbReference>
<gene>
    <name evidence="1" type="ORF">SAMN02745823_03090</name>
</gene>
<accession>A0A1M5Z1L2</accession>
<name>A0A1M5Z1L2_9FIRM</name>
<reference evidence="1 2" key="1">
    <citation type="submission" date="2016-11" db="EMBL/GenBank/DDBJ databases">
        <authorList>
            <person name="Jaros S."/>
            <person name="Januszkiewicz K."/>
            <person name="Wedrychowicz H."/>
        </authorList>
    </citation>
    <scope>NUCLEOTIDE SEQUENCE [LARGE SCALE GENOMIC DNA]</scope>
    <source>
        <strain evidence="1 2">DSM 10068</strain>
    </source>
</reference>
<proteinExistence type="predicted"/>
<organism evidence="1 2">
    <name type="scientific">Sporobacter termitidis DSM 10068</name>
    <dbReference type="NCBI Taxonomy" id="1123282"/>
    <lineage>
        <taxon>Bacteria</taxon>
        <taxon>Bacillati</taxon>
        <taxon>Bacillota</taxon>
        <taxon>Clostridia</taxon>
        <taxon>Eubacteriales</taxon>
        <taxon>Oscillospiraceae</taxon>
        <taxon>Sporobacter</taxon>
    </lineage>
</organism>
<evidence type="ECO:0000313" key="1">
    <source>
        <dbReference type="EMBL" id="SHI18061.1"/>
    </source>
</evidence>
<protein>
    <submittedName>
        <fullName evidence="1">Uncharacterized protein</fullName>
    </submittedName>
</protein>
<dbReference type="EMBL" id="FQXV01000012">
    <property type="protein sequence ID" value="SHI18061.1"/>
    <property type="molecule type" value="Genomic_DNA"/>
</dbReference>
<evidence type="ECO:0000313" key="2">
    <source>
        <dbReference type="Proteomes" id="UP000183995"/>
    </source>
</evidence>